<dbReference type="Gene3D" id="3.90.70.10">
    <property type="entry name" value="Cysteine proteinases"/>
    <property type="match status" value="1"/>
</dbReference>
<dbReference type="GO" id="GO:0008234">
    <property type="term" value="F:cysteine-type peptidase activity"/>
    <property type="evidence" value="ECO:0007669"/>
    <property type="project" value="InterPro"/>
</dbReference>
<dbReference type="PRINTS" id="PR00705">
    <property type="entry name" value="PAPAIN"/>
</dbReference>
<feature type="signal peptide" evidence="3">
    <location>
        <begin position="1"/>
        <end position="20"/>
    </location>
</feature>
<dbReference type="InterPro" id="IPR025661">
    <property type="entry name" value="Pept_asp_AS"/>
</dbReference>
<dbReference type="InterPro" id="IPR013128">
    <property type="entry name" value="Peptidase_C1A"/>
</dbReference>
<gene>
    <name evidence="6" type="ORF">TM35_000131920</name>
</gene>
<evidence type="ECO:0000313" key="6">
    <source>
        <dbReference type="EMBL" id="ORC89188.1"/>
    </source>
</evidence>
<evidence type="ECO:0000313" key="7">
    <source>
        <dbReference type="Proteomes" id="UP000192257"/>
    </source>
</evidence>
<reference evidence="6 7" key="1">
    <citation type="submission" date="2017-03" db="EMBL/GenBank/DDBJ databases">
        <title>An alternative strategy for trypanosome survival in the mammalian bloodstream revealed through genome and transcriptome analysis of the ubiquitous bovine parasite Trypanosoma (Megatrypanum) theileri.</title>
        <authorList>
            <person name="Kelly S."/>
            <person name="Ivens A."/>
            <person name="Mott A."/>
            <person name="O'Neill E."/>
            <person name="Emms D."/>
            <person name="Macleod O."/>
            <person name="Voorheis P."/>
            <person name="Matthews J."/>
            <person name="Matthews K."/>
            <person name="Carrington M."/>
        </authorList>
    </citation>
    <scope>NUCLEOTIDE SEQUENCE [LARGE SCALE GENOMIC DNA]</scope>
    <source>
        <strain evidence="6">Edinburgh</strain>
    </source>
</reference>
<protein>
    <submittedName>
        <fullName evidence="6">Putative cysteine proteinase</fullName>
    </submittedName>
</protein>
<accession>A0A1X0NXC8</accession>
<comment type="similarity">
    <text evidence="1">Belongs to the peptidase C1 family.</text>
</comment>
<evidence type="ECO:0000256" key="1">
    <source>
        <dbReference type="ARBA" id="ARBA00008455"/>
    </source>
</evidence>
<evidence type="ECO:0000256" key="2">
    <source>
        <dbReference type="ARBA" id="ARBA00023157"/>
    </source>
</evidence>
<dbReference type="SUPFAM" id="SSF54001">
    <property type="entry name" value="Cysteine proteinases"/>
    <property type="match status" value="1"/>
</dbReference>
<dbReference type="PANTHER" id="PTHR12411">
    <property type="entry name" value="CYSTEINE PROTEASE FAMILY C1-RELATED"/>
    <property type="match status" value="1"/>
</dbReference>
<dbReference type="PROSITE" id="PS00640">
    <property type="entry name" value="THIOL_PROTEASE_ASN"/>
    <property type="match status" value="1"/>
</dbReference>
<dbReference type="InterPro" id="IPR013201">
    <property type="entry name" value="Prot_inhib_I29"/>
</dbReference>
<keyword evidence="2" id="KW-1015">Disulfide bond</keyword>
<feature type="domain" description="Cathepsin propeptide inhibitor" evidence="5">
    <location>
        <begin position="39"/>
        <end position="95"/>
    </location>
</feature>
<feature type="chain" id="PRO_5018669424" evidence="3">
    <location>
        <begin position="21"/>
        <end position="377"/>
    </location>
</feature>
<dbReference type="Pfam" id="PF00112">
    <property type="entry name" value="Peptidase_C1"/>
    <property type="match status" value="1"/>
</dbReference>
<organism evidence="6 7">
    <name type="scientific">Trypanosoma theileri</name>
    <dbReference type="NCBI Taxonomy" id="67003"/>
    <lineage>
        <taxon>Eukaryota</taxon>
        <taxon>Discoba</taxon>
        <taxon>Euglenozoa</taxon>
        <taxon>Kinetoplastea</taxon>
        <taxon>Metakinetoplastina</taxon>
        <taxon>Trypanosomatida</taxon>
        <taxon>Trypanosomatidae</taxon>
        <taxon>Trypanosoma</taxon>
    </lineage>
</organism>
<proteinExistence type="inferred from homology"/>
<evidence type="ECO:0000259" key="5">
    <source>
        <dbReference type="SMART" id="SM00848"/>
    </source>
</evidence>
<name>A0A1X0NXC8_9TRYP</name>
<dbReference type="PROSITE" id="PS00139">
    <property type="entry name" value="THIOL_PROTEASE_CYS"/>
    <property type="match status" value="1"/>
</dbReference>
<comment type="caution">
    <text evidence="6">The sequence shown here is derived from an EMBL/GenBank/DDBJ whole genome shotgun (WGS) entry which is preliminary data.</text>
</comment>
<dbReference type="STRING" id="67003.A0A1X0NXC8"/>
<dbReference type="InterPro" id="IPR000668">
    <property type="entry name" value="Peptidase_C1A_C"/>
</dbReference>
<dbReference type="CDD" id="cd02248">
    <property type="entry name" value="Peptidase_C1A"/>
    <property type="match status" value="1"/>
</dbReference>
<feature type="domain" description="Peptidase C1A papain C-terminal" evidence="4">
    <location>
        <begin position="125"/>
        <end position="349"/>
    </location>
</feature>
<dbReference type="OrthoDB" id="10259130at2759"/>
<keyword evidence="3" id="KW-0732">Signal</keyword>
<sequence>MARVQLFVVLVLFTALIVSARLTVRTGPPKPEELEGYSFDRFLHDFGKKYDVVEYMRRKIIFEQTLAKVRAHNANPKKLYVMGINHMSDWTPEEFTRINGAKPRMMRHVSRKNLQKKYRKSGQPTPKALDYRTTFPAVLTAVKDQGGCGSCWAHSATESMETHYALQSGKLFVLSQQQVSACTPNPRHCGGTGGCAGGVESLAYQYVHDIGGLSQEWANPYTGYYGQTGTCNNHTSKVVQVKNYVSLPQNDQDALLEALVHKGPISVSVDASNWATYGGGVFNGCDYSQNITINHAVQLVGYGHDDKLNVDYWIVRNSWSPDWGENGYIRLLRTEKVECGWDVNAHDGSACDGDPDTDWACGMCGILYGSTYPVMEA</sequence>
<dbReference type="AlphaFoldDB" id="A0A1X0NXC8"/>
<dbReference type="Proteomes" id="UP000192257">
    <property type="component" value="Unassembled WGS sequence"/>
</dbReference>
<keyword evidence="7" id="KW-1185">Reference proteome</keyword>
<dbReference type="RefSeq" id="XP_028883254.1">
    <property type="nucleotide sequence ID" value="XM_029025408.1"/>
</dbReference>
<evidence type="ECO:0000256" key="3">
    <source>
        <dbReference type="SAM" id="SignalP"/>
    </source>
</evidence>
<dbReference type="VEuPathDB" id="TriTrypDB:TM35_000131920"/>
<dbReference type="PROSITE" id="PS00639">
    <property type="entry name" value="THIOL_PROTEASE_HIS"/>
    <property type="match status" value="1"/>
</dbReference>
<dbReference type="GO" id="GO:0006508">
    <property type="term" value="P:proteolysis"/>
    <property type="evidence" value="ECO:0007669"/>
    <property type="project" value="InterPro"/>
</dbReference>
<dbReference type="InterPro" id="IPR038765">
    <property type="entry name" value="Papain-like_cys_pep_sf"/>
</dbReference>
<dbReference type="InterPro" id="IPR039417">
    <property type="entry name" value="Peptidase_C1A_papain-like"/>
</dbReference>
<dbReference type="SMART" id="SM00848">
    <property type="entry name" value="Inhibitor_I29"/>
    <property type="match status" value="1"/>
</dbReference>
<dbReference type="GeneID" id="39985188"/>
<dbReference type="EMBL" id="NBCO01000013">
    <property type="protein sequence ID" value="ORC89188.1"/>
    <property type="molecule type" value="Genomic_DNA"/>
</dbReference>
<dbReference type="SMART" id="SM00645">
    <property type="entry name" value="Pept_C1"/>
    <property type="match status" value="1"/>
</dbReference>
<dbReference type="InterPro" id="IPR025660">
    <property type="entry name" value="Pept_his_AS"/>
</dbReference>
<evidence type="ECO:0000259" key="4">
    <source>
        <dbReference type="SMART" id="SM00645"/>
    </source>
</evidence>
<dbReference type="Pfam" id="PF08246">
    <property type="entry name" value="Inhibitor_I29"/>
    <property type="match status" value="1"/>
</dbReference>
<dbReference type="InterPro" id="IPR000169">
    <property type="entry name" value="Pept_cys_AS"/>
</dbReference>